<keyword evidence="2 6" id="KW-0489">Methyltransferase</keyword>
<dbReference type="Gene3D" id="3.40.50.150">
    <property type="entry name" value="Vaccinia Virus protein VP39"/>
    <property type="match status" value="1"/>
</dbReference>
<evidence type="ECO:0000256" key="5">
    <source>
        <dbReference type="ARBA" id="ARBA00023014"/>
    </source>
</evidence>
<dbReference type="InterPro" id="IPR012340">
    <property type="entry name" value="NA-bd_OB-fold"/>
</dbReference>
<evidence type="ECO:0000256" key="4">
    <source>
        <dbReference type="ARBA" id="ARBA00022691"/>
    </source>
</evidence>
<dbReference type="InterPro" id="IPR030391">
    <property type="entry name" value="MeTrfase_TrmA_CS"/>
</dbReference>
<dbReference type="GO" id="GO:0051539">
    <property type="term" value="F:4 iron, 4 sulfur cluster binding"/>
    <property type="evidence" value="ECO:0007669"/>
    <property type="project" value="UniProtKB-KW"/>
</dbReference>
<dbReference type="PANTHER" id="PTHR11061:SF49">
    <property type="entry name" value="23S RRNA (URACIL(1939)-C(5))-METHYLTRANSFERASE RLMD"/>
    <property type="match status" value="1"/>
</dbReference>
<dbReference type="SUPFAM" id="SSF53335">
    <property type="entry name" value="S-adenosyl-L-methionine-dependent methyltransferases"/>
    <property type="match status" value="1"/>
</dbReference>
<dbReference type="AlphaFoldDB" id="A0AA94EGK5"/>
<keyword evidence="3 6" id="KW-0808">Transferase</keyword>
<keyword evidence="1" id="KW-0479">Metal-binding</keyword>
<dbReference type="NCBIfam" id="TIGR00479">
    <property type="entry name" value="rumA"/>
    <property type="match status" value="1"/>
</dbReference>
<feature type="active site" description="Nucleophile" evidence="6">
    <location>
        <position position="399"/>
    </location>
</feature>
<feature type="active site" evidence="7">
    <location>
        <position position="399"/>
    </location>
</feature>
<dbReference type="PANTHER" id="PTHR11061">
    <property type="entry name" value="RNA M5U METHYLTRANSFERASE"/>
    <property type="match status" value="1"/>
</dbReference>
<dbReference type="PROSITE" id="PS51687">
    <property type="entry name" value="SAM_MT_RNA_M5U"/>
    <property type="match status" value="1"/>
</dbReference>
<accession>A0AA94EGK5</accession>
<evidence type="ECO:0000256" key="2">
    <source>
        <dbReference type="ARBA" id="ARBA00022603"/>
    </source>
</evidence>
<dbReference type="CDD" id="cd02440">
    <property type="entry name" value="AdoMet_MTases"/>
    <property type="match status" value="1"/>
</dbReference>
<evidence type="ECO:0000313" key="8">
    <source>
        <dbReference type="EMBL" id="RUO44668.1"/>
    </source>
</evidence>
<dbReference type="PROSITE" id="PS01230">
    <property type="entry name" value="TRMA_1"/>
    <property type="match status" value="1"/>
</dbReference>
<dbReference type="PROSITE" id="PS01231">
    <property type="entry name" value="TRMA_2"/>
    <property type="match status" value="1"/>
</dbReference>
<dbReference type="GO" id="GO:0070041">
    <property type="term" value="F:rRNA (uridine-C5-)-methyltransferase activity"/>
    <property type="evidence" value="ECO:0007669"/>
    <property type="project" value="TreeGrafter"/>
</dbReference>
<gene>
    <name evidence="8" type="ORF">CWE23_01125</name>
</gene>
<dbReference type="Gene3D" id="2.40.50.140">
    <property type="entry name" value="Nucleic acid-binding proteins"/>
    <property type="match status" value="1"/>
</dbReference>
<dbReference type="GO" id="GO:0070475">
    <property type="term" value="P:rRNA base methylation"/>
    <property type="evidence" value="ECO:0007669"/>
    <property type="project" value="TreeGrafter"/>
</dbReference>
<comment type="similarity">
    <text evidence="6">Belongs to the class I-like SAM-binding methyltransferase superfamily. RNA M5U methyltransferase family.</text>
</comment>
<sequence length="443" mass="49496">MAQFFKPKKHTKTVTKVLTATVAALDHQARAVVRGQTRQQQTRFISGALPDEVIQFKTDGKNGGLLQRVMNASPERRPPPCQYYQQCGGCDFQHADEAYQLRHKQTVVTQLFNKFGVSADPLPWQPALLSEPNRYRRRVRLATRWLGKEQRLIVGFRAAQSHQIVPIADCLVADQVLLQVVNTLYPLLNVAAVASQLGHIEVINVNKPLVLLRLTGRLEDTVIAQLRDWQTTHKVDVWLQNDTETWSLNPAATAFDTSIDGDKLYFQPGDFLQVNGSVNQRMVEQAMNWLQPTKTQRVIDFFAGIGNFSLPLARRCKAVVTVEGVARMAQQTHENAQLNGLDNVTALTADLNQITVAELGEAADLWCLDPARPGAEGVVRLLQKLAPQQRPQKILYVSCAADTLARDVAAIEQAGYRLTRIGTVDMFPQTHHIETMVCLERVA</sequence>
<feature type="binding site" evidence="6">
    <location>
        <position position="302"/>
    </location>
    <ligand>
        <name>S-adenosyl-L-methionine</name>
        <dbReference type="ChEBI" id="CHEBI:59789"/>
    </ligand>
</feature>
<dbReference type="InterPro" id="IPR030390">
    <property type="entry name" value="MeTrfase_TrmA_AS"/>
</dbReference>
<keyword evidence="4 6" id="KW-0949">S-adenosyl-L-methionine</keyword>
<evidence type="ECO:0000256" key="3">
    <source>
        <dbReference type="ARBA" id="ARBA00022679"/>
    </source>
</evidence>
<dbReference type="EMBL" id="PIPS01000001">
    <property type="protein sequence ID" value="RUO44668.1"/>
    <property type="molecule type" value="Genomic_DNA"/>
</dbReference>
<evidence type="ECO:0000256" key="6">
    <source>
        <dbReference type="PROSITE-ProRule" id="PRU01024"/>
    </source>
</evidence>
<dbReference type="Gene3D" id="2.40.50.1070">
    <property type="match status" value="1"/>
</dbReference>
<evidence type="ECO:0000256" key="7">
    <source>
        <dbReference type="PROSITE-ProRule" id="PRU10015"/>
    </source>
</evidence>
<dbReference type="Pfam" id="PF05958">
    <property type="entry name" value="tRNA_U5-meth_tr"/>
    <property type="match status" value="1"/>
</dbReference>
<evidence type="ECO:0000313" key="9">
    <source>
        <dbReference type="Proteomes" id="UP000286680"/>
    </source>
</evidence>
<keyword evidence="1" id="KW-0004">4Fe-4S</keyword>
<feature type="binding site" evidence="6">
    <location>
        <position position="273"/>
    </location>
    <ligand>
        <name>S-adenosyl-L-methionine</name>
        <dbReference type="ChEBI" id="CHEBI:59789"/>
    </ligand>
</feature>
<reference evidence="9" key="1">
    <citation type="journal article" date="2018" name="Front. Microbiol.">
        <title>Genome-Based Analysis Reveals the Taxonomy and Diversity of the Family Idiomarinaceae.</title>
        <authorList>
            <person name="Liu Y."/>
            <person name="Lai Q."/>
            <person name="Shao Z."/>
        </authorList>
    </citation>
    <scope>NUCLEOTIDE SEQUENCE [LARGE SCALE GENOMIC DNA]</scope>
    <source>
        <strain evidence="9">SN-14</strain>
    </source>
</reference>
<dbReference type="InterPro" id="IPR029063">
    <property type="entry name" value="SAM-dependent_MTases_sf"/>
</dbReference>
<dbReference type="RefSeq" id="WP_126819166.1">
    <property type="nucleotide sequence ID" value="NZ_PIPS01000001.1"/>
</dbReference>
<name>A0AA94EGK5_9GAMM</name>
<keyword evidence="9" id="KW-1185">Reference proteome</keyword>
<keyword evidence="1" id="KW-0408">Iron</keyword>
<keyword evidence="5" id="KW-0411">Iron-sulfur</keyword>
<evidence type="ECO:0000256" key="1">
    <source>
        <dbReference type="ARBA" id="ARBA00022485"/>
    </source>
</evidence>
<dbReference type="Proteomes" id="UP000286680">
    <property type="component" value="Unassembled WGS sequence"/>
</dbReference>
<organism evidence="8 9">
    <name type="scientific">Idiomarina aquatica</name>
    <dbReference type="NCBI Taxonomy" id="1327752"/>
    <lineage>
        <taxon>Bacteria</taxon>
        <taxon>Pseudomonadati</taxon>
        <taxon>Pseudomonadota</taxon>
        <taxon>Gammaproteobacteria</taxon>
        <taxon>Alteromonadales</taxon>
        <taxon>Idiomarinaceae</taxon>
        <taxon>Idiomarina</taxon>
    </lineage>
</organism>
<comment type="caution">
    <text evidence="8">The sequence shown here is derived from an EMBL/GenBank/DDBJ whole genome shotgun (WGS) entry which is preliminary data.</text>
</comment>
<dbReference type="InterPro" id="IPR010280">
    <property type="entry name" value="U5_MeTrfase_fam"/>
</dbReference>
<feature type="binding site" evidence="6">
    <location>
        <position position="323"/>
    </location>
    <ligand>
        <name>S-adenosyl-L-methionine</name>
        <dbReference type="ChEBI" id="CHEBI:59789"/>
    </ligand>
</feature>
<feature type="binding site" evidence="6">
    <location>
        <position position="369"/>
    </location>
    <ligand>
        <name>S-adenosyl-L-methionine</name>
        <dbReference type="ChEBI" id="CHEBI:59789"/>
    </ligand>
</feature>
<proteinExistence type="inferred from homology"/>
<protein>
    <submittedName>
        <fullName evidence="8">23S rRNA (Uracil(1939)-C(5))-methyltransferase RlmD</fullName>
    </submittedName>
</protein>